<reference evidence="1" key="2">
    <citation type="submission" date="2020-09" db="EMBL/GenBank/DDBJ databases">
        <authorList>
            <person name="Wu Z."/>
        </authorList>
    </citation>
    <scope>NUCLEOTIDE SEQUENCE</scope>
    <source>
        <strain evidence="1">SC17</strain>
    </source>
</reference>
<keyword evidence="2" id="KW-1185">Reference proteome</keyword>
<proteinExistence type="predicted"/>
<evidence type="ECO:0000313" key="1">
    <source>
        <dbReference type="EMBL" id="MBD0834271.1"/>
    </source>
</evidence>
<sequence length="91" mass="10156">MYVIEREIPNLESWSEKDLKTASQTSCGVLKQMGPKIKWLHSYVTGDKMYCVYLAQNEDLVKEHAEKGGFPVNSVAKVATVIDPSTSGYTN</sequence>
<accession>A0A8J6UIL4</accession>
<reference evidence="1" key="1">
    <citation type="journal article" date="2013" name="Int. J. Syst. Evol. Microbiol.">
        <title>Aestuariibaculum suncheonense gen. nov., sp. nov., a marine bacterium of the family Flavobacteriaceae isolated from a tidal flat and emended descriptions of the genera Gaetbulibacter and Tamlana.</title>
        <authorList>
            <person name="Jeong S.H."/>
            <person name="Park M.S."/>
            <person name="Jin H.M."/>
            <person name="Lee K."/>
            <person name="Park W."/>
            <person name="Jeon C.O."/>
        </authorList>
    </citation>
    <scope>NUCLEOTIDE SEQUENCE</scope>
    <source>
        <strain evidence="1">SC17</strain>
    </source>
</reference>
<comment type="caution">
    <text evidence="1">The sequence shown here is derived from an EMBL/GenBank/DDBJ whole genome shotgun (WGS) entry which is preliminary data.</text>
</comment>
<dbReference type="AlphaFoldDB" id="A0A8J6UIL4"/>
<name>A0A8J6UIL4_9FLAO</name>
<protein>
    <submittedName>
        <fullName evidence="1">DUF4242 domain-containing protein</fullName>
    </submittedName>
</protein>
<dbReference type="Pfam" id="PF14026">
    <property type="entry name" value="SCO4226-like"/>
    <property type="match status" value="1"/>
</dbReference>
<gene>
    <name evidence="1" type="ORF">ICJ84_02360</name>
</gene>
<dbReference type="EMBL" id="JACVXC010000001">
    <property type="protein sequence ID" value="MBD0834271.1"/>
    <property type="molecule type" value="Genomic_DNA"/>
</dbReference>
<dbReference type="InterPro" id="IPR025336">
    <property type="entry name" value="SCO4226-like"/>
</dbReference>
<dbReference type="Proteomes" id="UP000602057">
    <property type="component" value="Unassembled WGS sequence"/>
</dbReference>
<organism evidence="1 2">
    <name type="scientific">Aestuariibaculum suncheonense</name>
    <dbReference type="NCBI Taxonomy" id="1028745"/>
    <lineage>
        <taxon>Bacteria</taxon>
        <taxon>Pseudomonadati</taxon>
        <taxon>Bacteroidota</taxon>
        <taxon>Flavobacteriia</taxon>
        <taxon>Flavobacteriales</taxon>
        <taxon>Flavobacteriaceae</taxon>
    </lineage>
</organism>
<evidence type="ECO:0000313" key="2">
    <source>
        <dbReference type="Proteomes" id="UP000602057"/>
    </source>
</evidence>